<dbReference type="InterPro" id="IPR013320">
    <property type="entry name" value="ConA-like_dom_sf"/>
</dbReference>
<feature type="domain" description="Thrombospondin-like N-terminal" evidence="3">
    <location>
        <begin position="11"/>
        <end position="190"/>
    </location>
</feature>
<evidence type="ECO:0000313" key="5">
    <source>
        <dbReference type="Proteomes" id="UP000694397"/>
    </source>
</evidence>
<proteinExistence type="predicted"/>
<evidence type="ECO:0000313" key="4">
    <source>
        <dbReference type="Ensembl" id="ENSSFOP00015013120.2"/>
    </source>
</evidence>
<keyword evidence="1" id="KW-0732">Signal</keyword>
<evidence type="ECO:0000256" key="1">
    <source>
        <dbReference type="ARBA" id="ARBA00022729"/>
    </source>
</evidence>
<dbReference type="Proteomes" id="UP000694397">
    <property type="component" value="Chromosome 23"/>
</dbReference>
<keyword evidence="5" id="KW-1185">Reference proteome</keyword>
<dbReference type="GeneTree" id="ENSGT00940000158302"/>
<keyword evidence="2" id="KW-0677">Repeat</keyword>
<dbReference type="AlphaFoldDB" id="A0A8C9RCF8"/>
<evidence type="ECO:0000259" key="3">
    <source>
        <dbReference type="SMART" id="SM00210"/>
    </source>
</evidence>
<organism evidence="4 5">
    <name type="scientific">Scleropages formosus</name>
    <name type="common">Asian bonytongue</name>
    <name type="synonym">Osteoglossum formosum</name>
    <dbReference type="NCBI Taxonomy" id="113540"/>
    <lineage>
        <taxon>Eukaryota</taxon>
        <taxon>Metazoa</taxon>
        <taxon>Chordata</taxon>
        <taxon>Craniata</taxon>
        <taxon>Vertebrata</taxon>
        <taxon>Euteleostomi</taxon>
        <taxon>Actinopterygii</taxon>
        <taxon>Neopterygii</taxon>
        <taxon>Teleostei</taxon>
        <taxon>Osteoglossocephala</taxon>
        <taxon>Osteoglossomorpha</taxon>
        <taxon>Osteoglossiformes</taxon>
        <taxon>Osteoglossidae</taxon>
        <taxon>Scleropages</taxon>
    </lineage>
</organism>
<evidence type="ECO:0000256" key="2">
    <source>
        <dbReference type="ARBA" id="ARBA00022737"/>
    </source>
</evidence>
<name>A0A8C9RCF8_SCLFO</name>
<accession>A0A8C9RCF8</accession>
<dbReference type="SMART" id="SM00210">
    <property type="entry name" value="TSPN"/>
    <property type="match status" value="1"/>
</dbReference>
<dbReference type="OrthoDB" id="5983381at2759"/>
<protein>
    <recommendedName>
        <fullName evidence="3">Thrombospondin-like N-terminal domain-containing protein</fullName>
    </recommendedName>
</protein>
<reference evidence="4" key="2">
    <citation type="submission" date="2025-08" db="UniProtKB">
        <authorList>
            <consortium name="Ensembl"/>
        </authorList>
    </citation>
    <scope>IDENTIFICATION</scope>
</reference>
<dbReference type="InterPro" id="IPR048287">
    <property type="entry name" value="TSPN-like_N"/>
</dbReference>
<dbReference type="Ensembl" id="ENSSFOT00015013285.2">
    <property type="protein sequence ID" value="ENSSFOP00015013120.2"/>
    <property type="gene ID" value="ENSSFOG00015008435.2"/>
</dbReference>
<dbReference type="Gene3D" id="2.60.120.200">
    <property type="match status" value="1"/>
</dbReference>
<reference evidence="4" key="3">
    <citation type="submission" date="2025-09" db="UniProtKB">
        <authorList>
            <consortium name="Ensembl"/>
        </authorList>
    </citation>
    <scope>IDENTIFICATION</scope>
</reference>
<reference evidence="4 5" key="1">
    <citation type="submission" date="2019-04" db="EMBL/GenBank/DDBJ databases">
        <authorList>
            <consortium name="Wellcome Sanger Institute Data Sharing"/>
        </authorList>
    </citation>
    <scope>NUCLEOTIDE SEQUENCE [LARGE SCALE GENOMIC DNA]</scope>
</reference>
<dbReference type="SUPFAM" id="SSF49899">
    <property type="entry name" value="Concanavalin A-like lectins/glucanases"/>
    <property type="match status" value="1"/>
</dbReference>
<sequence length="240" mass="26367">EKCWQETHTHTHTHTHALTLLISGSGHFCEIRLSMTPDLSFRTPSQVFPRGLPEEFTLVLTLQLKRKTIRDNVYLLQISDEQGYPQFSLDLNGPERSLVLRAQGSGDSPTGCVFDGEGVESLLDFRWHKVALSVRAEVASLHVDCGSIETKPLGPREDVSTQGHTLLGIRALNGAAVEVGLWQVVVYCDPALAIQEACCEIPGARVSLTVPKATPITLRQHLAFTTQDVTCTCYCSCLVL</sequence>